<dbReference type="Proteomes" id="UP000607653">
    <property type="component" value="Unassembled WGS sequence"/>
</dbReference>
<keyword evidence="5" id="KW-1185">Reference proteome</keyword>
<evidence type="ECO:0000313" key="5">
    <source>
        <dbReference type="Proteomes" id="UP000607653"/>
    </source>
</evidence>
<dbReference type="PANTHER" id="PTHR13292">
    <property type="entry name" value="AUTOPHAGY-RELATED PROTEIN 101"/>
    <property type="match status" value="1"/>
</dbReference>
<name>A0A822ZNP8_NELNU</name>
<gene>
    <name evidence="4" type="ORF">HUJ06_016789</name>
</gene>
<proteinExistence type="inferred from homology"/>
<keyword evidence="3" id="KW-0072">Autophagy</keyword>
<organism evidence="4 5">
    <name type="scientific">Nelumbo nucifera</name>
    <name type="common">Sacred lotus</name>
    <dbReference type="NCBI Taxonomy" id="4432"/>
    <lineage>
        <taxon>Eukaryota</taxon>
        <taxon>Viridiplantae</taxon>
        <taxon>Streptophyta</taxon>
        <taxon>Embryophyta</taxon>
        <taxon>Tracheophyta</taxon>
        <taxon>Spermatophyta</taxon>
        <taxon>Magnoliopsida</taxon>
        <taxon>Proteales</taxon>
        <taxon>Nelumbonaceae</taxon>
        <taxon>Nelumbo</taxon>
    </lineage>
</organism>
<sequence length="48" mass="5503">MIAGILHTIVFHRALGLVRPKDKDSELFEITYVSLKILVTIYIMLCQV</sequence>
<dbReference type="GO" id="GO:0006914">
    <property type="term" value="P:autophagy"/>
    <property type="evidence" value="ECO:0007669"/>
    <property type="project" value="UniProtKB-KW"/>
</dbReference>
<protein>
    <recommendedName>
        <fullName evidence="2">Autophagy-related protein 101</fullName>
    </recommendedName>
</protein>
<comment type="caution">
    <text evidence="4">The sequence shown here is derived from an EMBL/GenBank/DDBJ whole genome shotgun (WGS) entry which is preliminary data.</text>
</comment>
<dbReference type="EMBL" id="DUZY01000008">
    <property type="protein sequence ID" value="DAD46852.1"/>
    <property type="molecule type" value="Genomic_DNA"/>
</dbReference>
<evidence type="ECO:0000256" key="3">
    <source>
        <dbReference type="ARBA" id="ARBA00023006"/>
    </source>
</evidence>
<comment type="similarity">
    <text evidence="1">Belongs to the ATG101 family.</text>
</comment>
<evidence type="ECO:0000313" key="4">
    <source>
        <dbReference type="EMBL" id="DAD46852.1"/>
    </source>
</evidence>
<dbReference type="Pfam" id="PF07855">
    <property type="entry name" value="ATG101"/>
    <property type="match status" value="1"/>
</dbReference>
<reference evidence="4 5" key="1">
    <citation type="journal article" date="2020" name="Mol. Biol. Evol.">
        <title>Distinct Expression and Methylation Patterns for Genes with Different Fates following a Single Whole-Genome Duplication in Flowering Plants.</title>
        <authorList>
            <person name="Shi T."/>
            <person name="Rahmani R.S."/>
            <person name="Gugger P.F."/>
            <person name="Wang M."/>
            <person name="Li H."/>
            <person name="Zhang Y."/>
            <person name="Li Z."/>
            <person name="Wang Q."/>
            <person name="Van de Peer Y."/>
            <person name="Marchal K."/>
            <person name="Chen J."/>
        </authorList>
    </citation>
    <scope>NUCLEOTIDE SEQUENCE [LARGE SCALE GENOMIC DNA]</scope>
    <source>
        <tissue evidence="4">Leaf</tissue>
    </source>
</reference>
<evidence type="ECO:0000256" key="1">
    <source>
        <dbReference type="ARBA" id="ARBA00007130"/>
    </source>
</evidence>
<dbReference type="PANTHER" id="PTHR13292:SF0">
    <property type="entry name" value="AUTOPHAGY-RELATED PROTEIN 101"/>
    <property type="match status" value="1"/>
</dbReference>
<dbReference type="InterPro" id="IPR012445">
    <property type="entry name" value="ATG101"/>
</dbReference>
<dbReference type="AlphaFoldDB" id="A0A822ZNP8"/>
<accession>A0A822ZNP8</accession>
<evidence type="ECO:0000256" key="2">
    <source>
        <dbReference type="ARBA" id="ARBA00018874"/>
    </source>
</evidence>